<evidence type="ECO:0000256" key="2">
    <source>
        <dbReference type="ARBA" id="ARBA00023315"/>
    </source>
</evidence>
<dbReference type="Pfam" id="PF00583">
    <property type="entry name" value="Acetyltransf_1"/>
    <property type="match status" value="1"/>
</dbReference>
<dbReference type="CDD" id="cd04301">
    <property type="entry name" value="NAT_SF"/>
    <property type="match status" value="1"/>
</dbReference>
<dbReference type="InterPro" id="IPR016181">
    <property type="entry name" value="Acyl_CoA_acyltransferase"/>
</dbReference>
<dbReference type="InterPro" id="IPR050680">
    <property type="entry name" value="YpeA/RimI_acetyltransf"/>
</dbReference>
<evidence type="ECO:0000259" key="3">
    <source>
        <dbReference type="PROSITE" id="PS51186"/>
    </source>
</evidence>
<feature type="domain" description="N-acetyltransferase" evidence="3">
    <location>
        <begin position="145"/>
        <end position="279"/>
    </location>
</feature>
<evidence type="ECO:0000313" key="5">
    <source>
        <dbReference type="Proteomes" id="UP000625283"/>
    </source>
</evidence>
<keyword evidence="5" id="KW-1185">Reference proteome</keyword>
<dbReference type="RefSeq" id="WP_202103639.1">
    <property type="nucleotide sequence ID" value="NZ_JAERTY010000008.1"/>
</dbReference>
<dbReference type="Pfam" id="PF13508">
    <property type="entry name" value="Acetyltransf_7"/>
    <property type="match status" value="1"/>
</dbReference>
<dbReference type="Proteomes" id="UP000625283">
    <property type="component" value="Unassembled WGS sequence"/>
</dbReference>
<proteinExistence type="predicted"/>
<dbReference type="PROSITE" id="PS51186">
    <property type="entry name" value="GNAT"/>
    <property type="match status" value="2"/>
</dbReference>
<gene>
    <name evidence="4" type="ORF">JKG61_14295</name>
</gene>
<dbReference type="EMBL" id="JAERTY010000008">
    <property type="protein sequence ID" value="MBL1409925.1"/>
    <property type="molecule type" value="Genomic_DNA"/>
</dbReference>
<protein>
    <submittedName>
        <fullName evidence="4">GNAT family N-acetyltransferase</fullName>
    </submittedName>
</protein>
<reference evidence="4 5" key="1">
    <citation type="submission" date="2021-01" db="EMBL/GenBank/DDBJ databases">
        <title>C459-1 draft genome sequence.</title>
        <authorList>
            <person name="Zhang X.-F."/>
        </authorList>
    </citation>
    <scope>NUCLEOTIDE SEQUENCE [LARGE SCALE GENOMIC DNA]</scope>
    <source>
        <strain evidence="5">C459-1</strain>
    </source>
</reference>
<keyword evidence="1" id="KW-0808">Transferase</keyword>
<accession>A0ABS1R5E8</accession>
<dbReference type="Gene3D" id="3.40.630.30">
    <property type="match status" value="2"/>
</dbReference>
<keyword evidence="2" id="KW-0012">Acyltransferase</keyword>
<evidence type="ECO:0000256" key="1">
    <source>
        <dbReference type="ARBA" id="ARBA00022679"/>
    </source>
</evidence>
<comment type="caution">
    <text evidence="4">The sequence shown here is derived from an EMBL/GenBank/DDBJ whole genome shotgun (WGS) entry which is preliminary data.</text>
</comment>
<sequence length="279" mass="32051">MNITSLENLDINTLYKSFDTAFFDYDMQLNAIEFENMLKRRGFNPKLSFGAFDGEELVSFTLNGIGMFNGLKTAYDTGTGTSKNYRGQGLATKIFEYSIPYLRMEKIKNYLLEVLQHNTKALSIYQKLGFTITREFNYFVWDTNKVIEENKDFQITLLNDVNYDSLEQLWDFNPSWQNSLESINRAKEHFTNLGVFKAKKLVGYCVFDAISGDIAHIAVDKTCRRRGIGSLLLQEMQKLNHNTKTKLINADTACDSIVDFLKAKSIAISGKQYEMIKEL</sequence>
<organism evidence="4 5">
    <name type="scientific">Sphingobacterium faecale</name>
    <dbReference type="NCBI Taxonomy" id="2803775"/>
    <lineage>
        <taxon>Bacteria</taxon>
        <taxon>Pseudomonadati</taxon>
        <taxon>Bacteroidota</taxon>
        <taxon>Sphingobacteriia</taxon>
        <taxon>Sphingobacteriales</taxon>
        <taxon>Sphingobacteriaceae</taxon>
        <taxon>Sphingobacterium</taxon>
    </lineage>
</organism>
<dbReference type="PANTHER" id="PTHR43420:SF44">
    <property type="entry name" value="ACETYLTRANSFERASE YPEA"/>
    <property type="match status" value="1"/>
</dbReference>
<evidence type="ECO:0000313" key="4">
    <source>
        <dbReference type="EMBL" id="MBL1409925.1"/>
    </source>
</evidence>
<feature type="domain" description="N-acetyltransferase" evidence="3">
    <location>
        <begin position="1"/>
        <end position="154"/>
    </location>
</feature>
<dbReference type="SUPFAM" id="SSF55729">
    <property type="entry name" value="Acyl-CoA N-acyltransferases (Nat)"/>
    <property type="match status" value="2"/>
</dbReference>
<dbReference type="InterPro" id="IPR000182">
    <property type="entry name" value="GNAT_dom"/>
</dbReference>
<dbReference type="PANTHER" id="PTHR43420">
    <property type="entry name" value="ACETYLTRANSFERASE"/>
    <property type="match status" value="1"/>
</dbReference>
<name>A0ABS1R5E8_9SPHI</name>